<accession>A0A833HMP4</accession>
<proteinExistence type="predicted"/>
<gene>
    <name evidence="3" type="ORF">F8153_11650</name>
</gene>
<evidence type="ECO:0000256" key="2">
    <source>
        <dbReference type="SAM" id="MobiDB-lite"/>
    </source>
</evidence>
<comment type="caution">
    <text evidence="3">The sequence shown here is derived from an EMBL/GenBank/DDBJ whole genome shotgun (WGS) entry which is preliminary data.</text>
</comment>
<feature type="coiled-coil region" evidence="1">
    <location>
        <begin position="224"/>
        <end position="251"/>
    </location>
</feature>
<feature type="compositionally biased region" description="Basic and acidic residues" evidence="2">
    <location>
        <begin position="399"/>
        <end position="415"/>
    </location>
</feature>
<sequence>MGRLIWNNKTILEFEKNKLETMISYCRLLGTSSVIDNENIIIYPALYDRIIILKDLSQDHFTASLMDMMEGDLLKEGAVVITGEGCISNSSLQYIDPQLLVAFNLVEDESCLKIYFPSEEAKEHLVVTKHLLRRLSALKLPYKIASKWSKITNSRYWTYLYGKKIPSIIIEIPTSIITDELKELLKNSFVKAIIDAMGKKNNKEEEEKAIELLHNLPSRIKGMLLMEEEELEDIYIKLEDCKKELNDLKKIQSAESIIKKEKIDVTSISQEFEEDIEKDIEEDIEEVDVSLVETIDESESLEEENTVDKDIDDTPSTIEKGIKKDQASKKRKRRRKMKAMYLPASTSKSERNSYNYHVPYPLKIPGDMPVYQFKRPTPQNGRPQLPPNLNPTQSPRPTKPRESTKKHEASTEKIVKDIKELNSVLSQIKTYTGKDRVKDNKDQ</sequence>
<feature type="compositionally biased region" description="Acidic residues" evidence="2">
    <location>
        <begin position="298"/>
        <end position="313"/>
    </location>
</feature>
<dbReference type="Proteomes" id="UP000465601">
    <property type="component" value="Unassembled WGS sequence"/>
</dbReference>
<organism evidence="3 4">
    <name type="scientific">Alkaliphilus serpentinus</name>
    <dbReference type="NCBI Taxonomy" id="1482731"/>
    <lineage>
        <taxon>Bacteria</taxon>
        <taxon>Bacillati</taxon>
        <taxon>Bacillota</taxon>
        <taxon>Clostridia</taxon>
        <taxon>Peptostreptococcales</taxon>
        <taxon>Natronincolaceae</taxon>
        <taxon>Alkaliphilus</taxon>
    </lineage>
</organism>
<dbReference type="OrthoDB" id="1951558at2"/>
<feature type="compositionally biased region" description="Basic residues" evidence="2">
    <location>
        <begin position="329"/>
        <end position="338"/>
    </location>
</feature>
<evidence type="ECO:0000256" key="1">
    <source>
        <dbReference type="SAM" id="Coils"/>
    </source>
</evidence>
<keyword evidence="1" id="KW-0175">Coiled coil</keyword>
<feature type="region of interest" description="Disordered" evidence="2">
    <location>
        <begin position="298"/>
        <end position="352"/>
    </location>
</feature>
<dbReference type="RefSeq" id="WP_151866526.1">
    <property type="nucleotide sequence ID" value="NZ_WBZB01000040.1"/>
</dbReference>
<evidence type="ECO:0000313" key="3">
    <source>
        <dbReference type="EMBL" id="KAB3527631.1"/>
    </source>
</evidence>
<reference evidence="3 4" key="1">
    <citation type="submission" date="2019-10" db="EMBL/GenBank/DDBJ databases">
        <title>Alkaliphilus serpentinus sp. nov. and Alkaliphilus pronyensis sp. nov., two novel anaerobic alkaliphilic species isolated from the serpentinized-hosted hydrothermal field of the Prony Bay (New Caledonia).</title>
        <authorList>
            <person name="Postec A."/>
        </authorList>
    </citation>
    <scope>NUCLEOTIDE SEQUENCE [LARGE SCALE GENOMIC DNA]</scope>
    <source>
        <strain evidence="3 4">LacT</strain>
    </source>
</reference>
<keyword evidence="4" id="KW-1185">Reference proteome</keyword>
<name>A0A833HMP4_9FIRM</name>
<protein>
    <submittedName>
        <fullName evidence="3">Uncharacterized protein</fullName>
    </submittedName>
</protein>
<evidence type="ECO:0000313" key="4">
    <source>
        <dbReference type="Proteomes" id="UP000465601"/>
    </source>
</evidence>
<dbReference type="EMBL" id="WBZB01000040">
    <property type="protein sequence ID" value="KAB3527631.1"/>
    <property type="molecule type" value="Genomic_DNA"/>
</dbReference>
<dbReference type="AlphaFoldDB" id="A0A833HMP4"/>
<feature type="region of interest" description="Disordered" evidence="2">
    <location>
        <begin position="366"/>
        <end position="415"/>
    </location>
</feature>